<proteinExistence type="inferred from homology"/>
<evidence type="ECO:0000313" key="6">
    <source>
        <dbReference type="EMBL" id="KJY02408.1"/>
    </source>
</evidence>
<gene>
    <name evidence="6" type="ORF">TI39_contig53g00009</name>
</gene>
<dbReference type="AlphaFoldDB" id="A0A0F4GZE2"/>
<evidence type="ECO:0008006" key="8">
    <source>
        <dbReference type="Google" id="ProtNLM"/>
    </source>
</evidence>
<feature type="region of interest" description="Disordered" evidence="4">
    <location>
        <begin position="281"/>
        <end position="329"/>
    </location>
</feature>
<feature type="compositionally biased region" description="Basic and acidic residues" evidence="4">
    <location>
        <begin position="281"/>
        <end position="302"/>
    </location>
</feature>
<dbReference type="Pfam" id="PF07047">
    <property type="entry name" value="OPA3"/>
    <property type="match status" value="1"/>
</dbReference>
<accession>A0A0F4GZE2</accession>
<protein>
    <recommendedName>
        <fullName evidence="8">OPA3 domain protein</fullName>
    </recommendedName>
</protein>
<reference evidence="6 7" key="1">
    <citation type="submission" date="2015-03" db="EMBL/GenBank/DDBJ databases">
        <title>RNA-seq based gene annotation and comparative genomics of four Zymoseptoria species reveal species-specific pathogenicity related genes and transposable element activity.</title>
        <authorList>
            <person name="Grandaubert J."/>
            <person name="Bhattacharyya A."/>
            <person name="Stukenbrock E.H."/>
        </authorList>
    </citation>
    <scope>NUCLEOTIDE SEQUENCE [LARGE SCALE GENOMIC DNA]</scope>
    <source>
        <strain evidence="6 7">Zb18110</strain>
    </source>
</reference>
<evidence type="ECO:0000256" key="3">
    <source>
        <dbReference type="SAM" id="Coils"/>
    </source>
</evidence>
<dbReference type="GO" id="GO:0019216">
    <property type="term" value="P:regulation of lipid metabolic process"/>
    <property type="evidence" value="ECO:0007669"/>
    <property type="project" value="TreeGrafter"/>
</dbReference>
<dbReference type="InterPro" id="IPR010754">
    <property type="entry name" value="OPA3-like"/>
</dbReference>
<name>A0A0F4GZE2_9PEZI</name>
<evidence type="ECO:0000256" key="2">
    <source>
        <dbReference type="ARBA" id="ARBA00023054"/>
    </source>
</evidence>
<evidence type="ECO:0000256" key="4">
    <source>
        <dbReference type="SAM" id="MobiDB-lite"/>
    </source>
</evidence>
<keyword evidence="7" id="KW-1185">Reference proteome</keyword>
<feature type="region of interest" description="Disordered" evidence="4">
    <location>
        <begin position="58"/>
        <end position="119"/>
    </location>
</feature>
<keyword evidence="5" id="KW-0732">Signal</keyword>
<evidence type="ECO:0000256" key="5">
    <source>
        <dbReference type="SAM" id="SignalP"/>
    </source>
</evidence>
<comment type="similarity">
    <text evidence="1">Belongs to the OPA3 family.</text>
</comment>
<comment type="caution">
    <text evidence="6">The sequence shown here is derived from an EMBL/GenBank/DDBJ whole genome shotgun (WGS) entry which is preliminary data.</text>
</comment>
<organism evidence="6 7">
    <name type="scientific">Zymoseptoria brevis</name>
    <dbReference type="NCBI Taxonomy" id="1047168"/>
    <lineage>
        <taxon>Eukaryota</taxon>
        <taxon>Fungi</taxon>
        <taxon>Dikarya</taxon>
        <taxon>Ascomycota</taxon>
        <taxon>Pezizomycotina</taxon>
        <taxon>Dothideomycetes</taxon>
        <taxon>Dothideomycetidae</taxon>
        <taxon>Mycosphaerellales</taxon>
        <taxon>Mycosphaerellaceae</taxon>
        <taxon>Zymoseptoria</taxon>
    </lineage>
</organism>
<feature type="chain" id="PRO_5002469276" description="OPA3 domain protein" evidence="5">
    <location>
        <begin position="17"/>
        <end position="329"/>
    </location>
</feature>
<feature type="compositionally biased region" description="Basic and acidic residues" evidence="4">
    <location>
        <begin position="58"/>
        <end position="117"/>
    </location>
</feature>
<dbReference type="OrthoDB" id="2129069at2759"/>
<feature type="signal peptide" evidence="5">
    <location>
        <begin position="1"/>
        <end position="16"/>
    </location>
</feature>
<dbReference type="GO" id="GO:0005739">
    <property type="term" value="C:mitochondrion"/>
    <property type="evidence" value="ECO:0007669"/>
    <property type="project" value="TreeGrafter"/>
</dbReference>
<dbReference type="EMBL" id="LAFY01000050">
    <property type="protein sequence ID" value="KJY02408.1"/>
    <property type="molecule type" value="Genomic_DNA"/>
</dbReference>
<evidence type="ECO:0000313" key="7">
    <source>
        <dbReference type="Proteomes" id="UP000033647"/>
    </source>
</evidence>
<sequence length="329" mass="37621">MSLTFKLLSLVIRTAAKPIGNYIKRQAREHEGFRKFAVNQAQRVHRVDMRMRLGILHDADAQQRMHEREQRAVDEKKRKSESPTVRTAEEQAKYDEQKAKEEQDAKDGVVKKEESAKPLKPKIRPLSEARAIELGANFFSEAFIFGVAVGLLVWDSWRSRRKESTRRDDVADRLEQLEIEVEALRSELDPDLETLHEISDKIKAAKLQKRSSSWNPLTWGRAAEDTAIMEEIHDYNAKQPEPEMPIVAEHKSAKTIAAEKAVDDARAEDVAEKRRIDAQEARARLAEKNRKAEEAKKKKLDEDAVAQRTADETKEPARLDSVVAASKER</sequence>
<evidence type="ECO:0000256" key="1">
    <source>
        <dbReference type="ARBA" id="ARBA00007584"/>
    </source>
</evidence>
<dbReference type="Proteomes" id="UP000033647">
    <property type="component" value="Unassembled WGS sequence"/>
</dbReference>
<keyword evidence="2 3" id="KW-0175">Coiled coil</keyword>
<dbReference type="PANTHER" id="PTHR12499">
    <property type="entry name" value="OPTIC ATROPHY 3 PROTEIN OPA3"/>
    <property type="match status" value="1"/>
</dbReference>
<feature type="coiled-coil region" evidence="3">
    <location>
        <begin position="160"/>
        <end position="187"/>
    </location>
</feature>
<dbReference type="PANTHER" id="PTHR12499:SF0">
    <property type="entry name" value="OPTIC ATROPHY 3 PROTEIN"/>
    <property type="match status" value="1"/>
</dbReference>
<feature type="compositionally biased region" description="Basic and acidic residues" evidence="4">
    <location>
        <begin position="309"/>
        <end position="318"/>
    </location>
</feature>